<gene>
    <name evidence="3" type="primary">gpr_1</name>
    <name evidence="3" type="ORF">PWN146_00139</name>
</gene>
<dbReference type="FunFam" id="3.20.20.100:FF:000004">
    <property type="entry name" value="Oxidoreductase, aldo/keto reductase"/>
    <property type="match status" value="1"/>
</dbReference>
<dbReference type="EC" id="1.1.1.-" evidence="3"/>
<dbReference type="GO" id="GO:0005829">
    <property type="term" value="C:cytosol"/>
    <property type="evidence" value="ECO:0007669"/>
    <property type="project" value="TreeGrafter"/>
</dbReference>
<dbReference type="InterPro" id="IPR050523">
    <property type="entry name" value="AKR_Detox_Biosynth"/>
</dbReference>
<protein>
    <submittedName>
        <fullName evidence="3">L-glyceraldehyde 3-phosphate reductase</fullName>
        <ecNumber evidence="3">1.1.1.-</ecNumber>
    </submittedName>
</protein>
<dbReference type="PANTHER" id="PTHR43364:SF4">
    <property type="entry name" value="NAD(P)-LINKED OXIDOREDUCTASE SUPERFAMILY PROTEIN"/>
    <property type="match status" value="1"/>
</dbReference>
<evidence type="ECO:0000313" key="3">
    <source>
        <dbReference type="EMBL" id="SAY41487.1"/>
    </source>
</evidence>
<keyword evidence="1 3" id="KW-0560">Oxidoreductase</keyword>
<sequence>MNYVRLGDSGLQVSRLCLGCMTYGDPAWRPWVLKEDEARPFIREALESGINFFDTANIYSGGESERILGRALKAFARREDVVIATKAYFPMDAQPNSRGLSRKHLLHSVDASLQRLGTDYLDLFVLHRFDTETPIEETADTLDGLVRAGKIRYLGASSLHAWRLMKMLAFQRQHRLAPFISLQSQYNLVTREDEEELIPLCLEEGLGLTPWSPLARGVLAGSGSGGTLRAATDEQAPRWYGGRNEVECTVAAVAEVAAARGVPPAQIALAWLLAKPGVASPLVGMSKPHHLQDALAALTLRLSPEDVAALEAPMAQAARPERW</sequence>
<evidence type="ECO:0000256" key="1">
    <source>
        <dbReference type="ARBA" id="ARBA00023002"/>
    </source>
</evidence>
<dbReference type="AlphaFoldDB" id="A0A1C3H8Y3"/>
<name>A0A1C3H8Y3_SERMA</name>
<feature type="domain" description="NADP-dependent oxidoreductase" evidence="2">
    <location>
        <begin position="15"/>
        <end position="312"/>
    </location>
</feature>
<dbReference type="EMBL" id="LT575490">
    <property type="protein sequence ID" value="SAY41487.1"/>
    <property type="molecule type" value="Genomic_DNA"/>
</dbReference>
<evidence type="ECO:0000259" key="2">
    <source>
        <dbReference type="Pfam" id="PF00248"/>
    </source>
</evidence>
<dbReference type="Gene3D" id="3.20.20.100">
    <property type="entry name" value="NADP-dependent oxidoreductase domain"/>
    <property type="match status" value="1"/>
</dbReference>
<dbReference type="InterPro" id="IPR020471">
    <property type="entry name" value="AKR"/>
</dbReference>
<dbReference type="SUPFAM" id="SSF51430">
    <property type="entry name" value="NAD(P)-linked oxidoreductase"/>
    <property type="match status" value="1"/>
</dbReference>
<reference evidence="3" key="1">
    <citation type="submission" date="2016-05" db="EMBL/GenBank/DDBJ databases">
        <authorList>
            <person name="Cock P.J.A."/>
            <person name="Cock P.J.A."/>
        </authorList>
    </citation>
    <scope>NUCLEOTIDE SEQUENCE</scope>
    <source>
        <strain evidence="3">PWN146_assembly</strain>
    </source>
</reference>
<accession>A0A1C3H8Y3</accession>
<dbReference type="InterPro" id="IPR023210">
    <property type="entry name" value="NADP_OxRdtase_dom"/>
</dbReference>
<dbReference type="GO" id="GO:0016491">
    <property type="term" value="F:oxidoreductase activity"/>
    <property type="evidence" value="ECO:0007669"/>
    <property type="project" value="UniProtKB-KW"/>
</dbReference>
<proteinExistence type="predicted"/>
<dbReference type="PANTHER" id="PTHR43364">
    <property type="entry name" value="NADH-SPECIFIC METHYLGLYOXAL REDUCTASE-RELATED"/>
    <property type="match status" value="1"/>
</dbReference>
<dbReference type="PRINTS" id="PR00069">
    <property type="entry name" value="ALDKETRDTASE"/>
</dbReference>
<dbReference type="CDD" id="cd19079">
    <property type="entry name" value="AKR_EcYajO-like"/>
    <property type="match status" value="1"/>
</dbReference>
<dbReference type="InterPro" id="IPR036812">
    <property type="entry name" value="NAD(P)_OxRdtase_dom_sf"/>
</dbReference>
<dbReference type="Pfam" id="PF00248">
    <property type="entry name" value="Aldo_ket_red"/>
    <property type="match status" value="1"/>
</dbReference>
<organism evidence="3">
    <name type="scientific">Serratia marcescens</name>
    <dbReference type="NCBI Taxonomy" id="615"/>
    <lineage>
        <taxon>Bacteria</taxon>
        <taxon>Pseudomonadati</taxon>
        <taxon>Pseudomonadota</taxon>
        <taxon>Gammaproteobacteria</taxon>
        <taxon>Enterobacterales</taxon>
        <taxon>Yersiniaceae</taxon>
        <taxon>Serratia</taxon>
    </lineage>
</organism>